<name>A0ABD1GXR3_SALDI</name>
<sequence length="86" mass="9943">MRRKGENSTKQHQIGPQKSITVLTKTLIEGFGRKSNVIQSKKQQLIELSKQIQGCTTRKREEYINKGKIKIKLTIYNKGRLRVTCI</sequence>
<evidence type="ECO:0000313" key="1">
    <source>
        <dbReference type="EMBL" id="KAL1548940.1"/>
    </source>
</evidence>
<keyword evidence="2" id="KW-1185">Reference proteome</keyword>
<dbReference type="Proteomes" id="UP001567538">
    <property type="component" value="Unassembled WGS sequence"/>
</dbReference>
<protein>
    <submittedName>
        <fullName evidence="1">Uncharacterized protein</fullName>
    </submittedName>
</protein>
<comment type="caution">
    <text evidence="1">The sequence shown here is derived from an EMBL/GenBank/DDBJ whole genome shotgun (WGS) entry which is preliminary data.</text>
</comment>
<dbReference type="EMBL" id="JBEAFC010000007">
    <property type="protein sequence ID" value="KAL1548940.1"/>
    <property type="molecule type" value="Genomic_DNA"/>
</dbReference>
<dbReference type="AlphaFoldDB" id="A0ABD1GXR3"/>
<gene>
    <name evidence="1" type="ORF">AAHA92_17113</name>
</gene>
<evidence type="ECO:0000313" key="2">
    <source>
        <dbReference type="Proteomes" id="UP001567538"/>
    </source>
</evidence>
<reference evidence="1 2" key="1">
    <citation type="submission" date="2024-06" db="EMBL/GenBank/DDBJ databases">
        <title>A chromosome level genome sequence of Diviner's sage (Salvia divinorum).</title>
        <authorList>
            <person name="Ford S.A."/>
            <person name="Ro D.-K."/>
            <person name="Ness R.W."/>
            <person name="Phillips M.A."/>
        </authorList>
    </citation>
    <scope>NUCLEOTIDE SEQUENCE [LARGE SCALE GENOMIC DNA]</scope>
    <source>
        <strain evidence="1">SAF-2024a</strain>
        <tissue evidence="1">Leaf</tissue>
    </source>
</reference>
<accession>A0ABD1GXR3</accession>
<proteinExistence type="predicted"/>
<organism evidence="1 2">
    <name type="scientific">Salvia divinorum</name>
    <name type="common">Maria pastora</name>
    <name type="synonym">Diviner's sage</name>
    <dbReference type="NCBI Taxonomy" id="28513"/>
    <lineage>
        <taxon>Eukaryota</taxon>
        <taxon>Viridiplantae</taxon>
        <taxon>Streptophyta</taxon>
        <taxon>Embryophyta</taxon>
        <taxon>Tracheophyta</taxon>
        <taxon>Spermatophyta</taxon>
        <taxon>Magnoliopsida</taxon>
        <taxon>eudicotyledons</taxon>
        <taxon>Gunneridae</taxon>
        <taxon>Pentapetalae</taxon>
        <taxon>asterids</taxon>
        <taxon>lamiids</taxon>
        <taxon>Lamiales</taxon>
        <taxon>Lamiaceae</taxon>
        <taxon>Nepetoideae</taxon>
        <taxon>Mentheae</taxon>
        <taxon>Salviinae</taxon>
        <taxon>Salvia</taxon>
        <taxon>Salvia subgen. Calosphace</taxon>
    </lineage>
</organism>